<reference evidence="1" key="1">
    <citation type="submission" date="2020-04" db="EMBL/GenBank/DDBJ databases">
        <authorList>
            <person name="Chiriac C."/>
            <person name="Salcher M."/>
            <person name="Ghai R."/>
            <person name="Kavagutti S V."/>
        </authorList>
    </citation>
    <scope>NUCLEOTIDE SEQUENCE</scope>
</reference>
<protein>
    <submittedName>
        <fullName evidence="1">Uncharacterized protein</fullName>
    </submittedName>
</protein>
<sequence>MEKQELLQAALDIIKEYDYISEDGILDLCDEDMELVDYIHEQLSEMVENGELTNEQYDC</sequence>
<gene>
    <name evidence="1" type="ORF">UFOVP331_132</name>
</gene>
<accession>A0A6J5LXF0</accession>
<dbReference type="EMBL" id="LR796345">
    <property type="protein sequence ID" value="CAB4138572.1"/>
    <property type="molecule type" value="Genomic_DNA"/>
</dbReference>
<organism evidence="1">
    <name type="scientific">uncultured Caudovirales phage</name>
    <dbReference type="NCBI Taxonomy" id="2100421"/>
    <lineage>
        <taxon>Viruses</taxon>
        <taxon>Duplodnaviria</taxon>
        <taxon>Heunggongvirae</taxon>
        <taxon>Uroviricota</taxon>
        <taxon>Caudoviricetes</taxon>
        <taxon>Peduoviridae</taxon>
        <taxon>Maltschvirus</taxon>
        <taxon>Maltschvirus maltsch</taxon>
    </lineage>
</organism>
<proteinExistence type="predicted"/>
<evidence type="ECO:0000313" key="1">
    <source>
        <dbReference type="EMBL" id="CAB4138572.1"/>
    </source>
</evidence>
<name>A0A6J5LXF0_9CAUD</name>